<gene>
    <name evidence="2" type="ORF">ACFWR3_24490</name>
</gene>
<keyword evidence="1" id="KW-0812">Transmembrane</keyword>
<keyword evidence="3" id="KW-1185">Reference proteome</keyword>
<keyword evidence="1" id="KW-0472">Membrane</keyword>
<evidence type="ECO:0000313" key="2">
    <source>
        <dbReference type="EMBL" id="MFD3959222.1"/>
    </source>
</evidence>
<proteinExistence type="predicted"/>
<sequence length="331" mass="35878">MRPAAQPQPFGADRDRWTHAVREAARLHHALRAELAGRFPASAPERSAMEALLLIRERTPDGWLRWDVFGPHPAGVLREAGIFDPEQRRLGRWACRIVWGRRPAQYIWSLGGLELPRPLPVGRTALFTLASFATLGPATALLPAATGLLAAGAVGAAVAAGLPAAARRLTRHRVRVVETGEAYAAVFFRLLADEQRMRMLAERSGRRELTRAAAVLPRLMWDAAGLVPLAADDVEARALLLGYAQSLGLLVDQAVEVAQQEEAVESAIRDEGAAAEPARPALPDGLLPRGLVDEARLELEELGEGLRHAREVLGRAHGDRTQSARKGENDA</sequence>
<dbReference type="Proteomes" id="UP001598300">
    <property type="component" value="Unassembled WGS sequence"/>
</dbReference>
<evidence type="ECO:0000256" key="1">
    <source>
        <dbReference type="SAM" id="Phobius"/>
    </source>
</evidence>
<dbReference type="RefSeq" id="WP_070201673.1">
    <property type="nucleotide sequence ID" value="NZ_JBHXNM010000050.1"/>
</dbReference>
<evidence type="ECO:0000313" key="3">
    <source>
        <dbReference type="Proteomes" id="UP001598300"/>
    </source>
</evidence>
<organism evidence="2 3">
    <name type="scientific">Streptomyces bacillaris</name>
    <dbReference type="NCBI Taxonomy" id="68179"/>
    <lineage>
        <taxon>Bacteria</taxon>
        <taxon>Bacillati</taxon>
        <taxon>Actinomycetota</taxon>
        <taxon>Actinomycetes</taxon>
        <taxon>Kitasatosporales</taxon>
        <taxon>Streptomycetaceae</taxon>
        <taxon>Streptomyces</taxon>
    </lineage>
</organism>
<comment type="caution">
    <text evidence="2">The sequence shown here is derived from an EMBL/GenBank/DDBJ whole genome shotgun (WGS) entry which is preliminary data.</text>
</comment>
<protein>
    <submittedName>
        <fullName evidence="2">Uncharacterized protein</fullName>
    </submittedName>
</protein>
<feature type="transmembrane region" description="Helical" evidence="1">
    <location>
        <begin position="148"/>
        <end position="166"/>
    </location>
</feature>
<dbReference type="EMBL" id="JBHXPM010000025">
    <property type="protein sequence ID" value="MFD3959222.1"/>
    <property type="molecule type" value="Genomic_DNA"/>
</dbReference>
<keyword evidence="1" id="KW-1133">Transmembrane helix</keyword>
<name>A0ABW6E1I5_9ACTN</name>
<accession>A0ABW6E1I5</accession>
<reference evidence="2 3" key="1">
    <citation type="submission" date="2024-09" db="EMBL/GenBank/DDBJ databases">
        <title>The Natural Products Discovery Center: Release of the First 8490 Sequenced Strains for Exploring Actinobacteria Biosynthetic Diversity.</title>
        <authorList>
            <person name="Kalkreuter E."/>
            <person name="Kautsar S.A."/>
            <person name="Yang D."/>
            <person name="Bader C.D."/>
            <person name="Teijaro C.N."/>
            <person name="Fluegel L."/>
            <person name="Davis C.M."/>
            <person name="Simpson J.R."/>
            <person name="Lauterbach L."/>
            <person name="Steele A.D."/>
            <person name="Gui C."/>
            <person name="Meng S."/>
            <person name="Li G."/>
            <person name="Viehrig K."/>
            <person name="Ye F."/>
            <person name="Su P."/>
            <person name="Kiefer A.F."/>
            <person name="Nichols A."/>
            <person name="Cepeda A.J."/>
            <person name="Yan W."/>
            <person name="Fan B."/>
            <person name="Jiang Y."/>
            <person name="Adhikari A."/>
            <person name="Zheng C.-J."/>
            <person name="Schuster L."/>
            <person name="Cowan T.M."/>
            <person name="Smanski M.J."/>
            <person name="Chevrette M.G."/>
            <person name="De Carvalho L.P.S."/>
            <person name="Shen B."/>
        </authorList>
    </citation>
    <scope>NUCLEOTIDE SEQUENCE [LARGE SCALE GENOMIC DNA]</scope>
    <source>
        <strain evidence="2 3">NPDC058584</strain>
    </source>
</reference>